<name>A0A562MZB7_9SPHI</name>
<reference evidence="1 2" key="1">
    <citation type="journal article" date="2015" name="Stand. Genomic Sci.">
        <title>Genomic Encyclopedia of Bacterial and Archaeal Type Strains, Phase III: the genomes of soil and plant-associated and newly described type strains.</title>
        <authorList>
            <person name="Whitman W.B."/>
            <person name="Woyke T."/>
            <person name="Klenk H.P."/>
            <person name="Zhou Y."/>
            <person name="Lilburn T.G."/>
            <person name="Beck B.J."/>
            <person name="De Vos P."/>
            <person name="Vandamme P."/>
            <person name="Eisen J.A."/>
            <person name="Garrity G."/>
            <person name="Hugenholtz P."/>
            <person name="Kyrpides N.C."/>
        </authorList>
    </citation>
    <scope>NUCLEOTIDE SEQUENCE [LARGE SCALE GENOMIC DNA]</scope>
    <source>
        <strain evidence="1 2">CGMCC 1.6855</strain>
    </source>
</reference>
<dbReference type="Proteomes" id="UP000315908">
    <property type="component" value="Unassembled WGS sequence"/>
</dbReference>
<proteinExistence type="predicted"/>
<dbReference type="EMBL" id="VLKR01000002">
    <property type="protein sequence ID" value="TWI25196.1"/>
    <property type="molecule type" value="Genomic_DNA"/>
</dbReference>
<comment type="caution">
    <text evidence="1">The sequence shown here is derived from an EMBL/GenBank/DDBJ whole genome shotgun (WGS) entry which is preliminary data.</text>
</comment>
<organism evidence="1 2">
    <name type="scientific">Sphingobacterium siyangense</name>
    <dbReference type="NCBI Taxonomy" id="459529"/>
    <lineage>
        <taxon>Bacteria</taxon>
        <taxon>Pseudomonadati</taxon>
        <taxon>Bacteroidota</taxon>
        <taxon>Sphingobacteriia</taxon>
        <taxon>Sphingobacteriales</taxon>
        <taxon>Sphingobacteriaceae</taxon>
        <taxon>Sphingobacterium</taxon>
    </lineage>
</organism>
<protein>
    <submittedName>
        <fullName evidence="1">Uncharacterized protein</fullName>
    </submittedName>
</protein>
<sequence>MYFAYEDSWLGSNVTLAQNIEIEGRILKILPFFCLYPDQDPLPF</sequence>
<evidence type="ECO:0000313" key="1">
    <source>
        <dbReference type="EMBL" id="TWI25196.1"/>
    </source>
</evidence>
<accession>A0A562MZB7</accession>
<gene>
    <name evidence="1" type="ORF">IQ31_00789</name>
</gene>
<evidence type="ECO:0000313" key="2">
    <source>
        <dbReference type="Proteomes" id="UP000315908"/>
    </source>
</evidence>
<dbReference type="AlphaFoldDB" id="A0A562MZB7"/>